<dbReference type="EMBL" id="MU002559">
    <property type="protein sequence ID" value="KAF2786071.1"/>
    <property type="molecule type" value="Genomic_DNA"/>
</dbReference>
<reference evidence="1" key="1">
    <citation type="journal article" date="2020" name="Stud. Mycol.">
        <title>101 Dothideomycetes genomes: a test case for predicting lifestyles and emergence of pathogens.</title>
        <authorList>
            <person name="Haridas S."/>
            <person name="Albert R."/>
            <person name="Binder M."/>
            <person name="Bloem J."/>
            <person name="Labutti K."/>
            <person name="Salamov A."/>
            <person name="Andreopoulos B."/>
            <person name="Baker S."/>
            <person name="Barry K."/>
            <person name="Bills G."/>
            <person name="Bluhm B."/>
            <person name="Cannon C."/>
            <person name="Castanera R."/>
            <person name="Culley D."/>
            <person name="Daum C."/>
            <person name="Ezra D."/>
            <person name="Gonzalez J."/>
            <person name="Henrissat B."/>
            <person name="Kuo A."/>
            <person name="Liang C."/>
            <person name="Lipzen A."/>
            <person name="Lutzoni F."/>
            <person name="Magnuson J."/>
            <person name="Mondo S."/>
            <person name="Nolan M."/>
            <person name="Ohm R."/>
            <person name="Pangilinan J."/>
            <person name="Park H.-J."/>
            <person name="Ramirez L."/>
            <person name="Alfaro M."/>
            <person name="Sun H."/>
            <person name="Tritt A."/>
            <person name="Yoshinaga Y."/>
            <person name="Zwiers L.-H."/>
            <person name="Turgeon B."/>
            <person name="Goodwin S."/>
            <person name="Spatafora J."/>
            <person name="Crous P."/>
            <person name="Grigoriev I."/>
        </authorList>
    </citation>
    <scope>NUCLEOTIDE SEQUENCE</scope>
    <source>
        <strain evidence="1">CBS 109.77</strain>
    </source>
</reference>
<organism evidence="1 2">
    <name type="scientific">Melanomma pulvis-pyrius CBS 109.77</name>
    <dbReference type="NCBI Taxonomy" id="1314802"/>
    <lineage>
        <taxon>Eukaryota</taxon>
        <taxon>Fungi</taxon>
        <taxon>Dikarya</taxon>
        <taxon>Ascomycota</taxon>
        <taxon>Pezizomycotina</taxon>
        <taxon>Dothideomycetes</taxon>
        <taxon>Pleosporomycetidae</taxon>
        <taxon>Pleosporales</taxon>
        <taxon>Melanommataceae</taxon>
        <taxon>Melanomma</taxon>
    </lineage>
</organism>
<evidence type="ECO:0000313" key="1">
    <source>
        <dbReference type="EMBL" id="KAF2786071.1"/>
    </source>
</evidence>
<gene>
    <name evidence="1" type="ORF">K505DRAFT_368540</name>
</gene>
<dbReference type="AlphaFoldDB" id="A0A6A6WQ89"/>
<keyword evidence="2" id="KW-1185">Reference proteome</keyword>
<dbReference type="Proteomes" id="UP000799757">
    <property type="component" value="Unassembled WGS sequence"/>
</dbReference>
<sequence length="186" mass="21714">MEGPWTSVMDEVEWCLREDKLREFLSKRTTGDPLHGLCLVSTRATLTTYLELFTLWESQPDPFACLATLCIRPNVFVPALIVKTHEPLQSYFPSPRLLTMYKPISKDTTFYFSSRPHGDRESWRLKFGRGVWTVDTSLLGFVPDSLMPLEEHFNYFITGRCARDETMDTWATKYNPELQTWQPIYT</sequence>
<name>A0A6A6WQ89_9PLEO</name>
<evidence type="ECO:0000313" key="2">
    <source>
        <dbReference type="Proteomes" id="UP000799757"/>
    </source>
</evidence>
<proteinExistence type="predicted"/>
<accession>A0A6A6WQ89</accession>
<protein>
    <submittedName>
        <fullName evidence="1">Uncharacterized protein</fullName>
    </submittedName>
</protein>